<sequence length="504" mass="54884">MNSAFGGQSLMRTKTAETSGVSCVLKNIDGIVSLCDIVKSSYGIHGAYKLVVNSHQKTVISRSVSSILSGCDIEHPALRMLVEPIAHLAQMGDCTGFLMGVIGEILRRSGSLISQGVLPMEISSGLRECLEEVRGLFEEESEKAEFSLTDQEVLRKVLSGIVKEKRVTELLAESIASISQRGSFPIDSVRVAKVNVGSLSDSERFQGMLLETGPAGSVEKGENLKTAIYTCPLAISNMETKGTVLLKNAEDLLTYTSDDEATVRNFVDRITANGVGLLICNGTVDSLMLDFLNEKGVIVLKVTSKFELRRLCMLFGGKFSNTLTPIEEGSLGRCSVLEVCAYGERRYTRVLGAGRVDTIIIKGSLPARLEEHERVIGKATCALQVVANESMRTGSIRLLKGAGICEKNLSKRIREIGEQHTDMRQVAMKILAESIHSVGERCLSESIPESSYDQVYDVAAIKERALTYALVLSSDILSISQMFITTNEDTLQAPKRPGNWDDLD</sequence>
<accession>A0A177ED50</accession>
<dbReference type="SUPFAM" id="SSF48592">
    <property type="entry name" value="GroEL equatorial domain-like"/>
    <property type="match status" value="1"/>
</dbReference>
<dbReference type="VEuPathDB" id="MicrosporidiaDB:NEDG_00881"/>
<proteinExistence type="inferred from homology"/>
<dbReference type="GO" id="GO:0005524">
    <property type="term" value="F:ATP binding"/>
    <property type="evidence" value="ECO:0007669"/>
    <property type="project" value="UniProtKB-KW"/>
</dbReference>
<evidence type="ECO:0000256" key="2">
    <source>
        <dbReference type="ARBA" id="ARBA00008020"/>
    </source>
</evidence>
<evidence type="ECO:0000256" key="4">
    <source>
        <dbReference type="ARBA" id="ARBA00022741"/>
    </source>
</evidence>
<dbReference type="InterPro" id="IPR027409">
    <property type="entry name" value="GroEL-like_apical_dom_sf"/>
</dbReference>
<gene>
    <name evidence="7" type="ORF">NEDG_00881</name>
</gene>
<name>A0A177ED50_9MICR</name>
<comment type="function">
    <text evidence="1">Molecular chaperone; assists the folding of proteins upon ATP hydrolysis.</text>
</comment>
<evidence type="ECO:0000256" key="1">
    <source>
        <dbReference type="ARBA" id="ARBA00002912"/>
    </source>
</evidence>
<dbReference type="PANTHER" id="PTHR11353">
    <property type="entry name" value="CHAPERONIN"/>
    <property type="match status" value="1"/>
</dbReference>
<organism evidence="7 8">
    <name type="scientific">Nematocida displodere</name>
    <dbReference type="NCBI Taxonomy" id="1805483"/>
    <lineage>
        <taxon>Eukaryota</taxon>
        <taxon>Fungi</taxon>
        <taxon>Fungi incertae sedis</taxon>
        <taxon>Microsporidia</taxon>
        <taxon>Nematocida</taxon>
    </lineage>
</organism>
<dbReference type="EMBL" id="LTDL01000040">
    <property type="protein sequence ID" value="OAG29748.1"/>
    <property type="molecule type" value="Genomic_DNA"/>
</dbReference>
<dbReference type="Gene3D" id="3.50.7.10">
    <property type="entry name" value="GroEL"/>
    <property type="match status" value="1"/>
</dbReference>
<comment type="subunit">
    <text evidence="3">Component of the T-complex protein 1 (TCP1) complex.</text>
</comment>
<evidence type="ECO:0000313" key="7">
    <source>
        <dbReference type="EMBL" id="OAG29748.1"/>
    </source>
</evidence>
<keyword evidence="8" id="KW-1185">Reference proteome</keyword>
<evidence type="ECO:0000256" key="5">
    <source>
        <dbReference type="ARBA" id="ARBA00022840"/>
    </source>
</evidence>
<keyword evidence="6" id="KW-0143">Chaperone</keyword>
<dbReference type="Gene3D" id="1.10.560.10">
    <property type="entry name" value="GroEL-like equatorial domain"/>
    <property type="match status" value="1"/>
</dbReference>
<dbReference type="InterPro" id="IPR002423">
    <property type="entry name" value="Cpn60/GroEL/TCP-1"/>
</dbReference>
<dbReference type="InterPro" id="IPR017998">
    <property type="entry name" value="Chaperone_TCP-1"/>
</dbReference>
<dbReference type="OrthoDB" id="1748577at2759"/>
<keyword evidence="4" id="KW-0547">Nucleotide-binding</keyword>
<protein>
    <submittedName>
        <fullName evidence="7">T-complex protein 1 subunit theta</fullName>
    </submittedName>
</protein>
<dbReference type="InterPro" id="IPR027410">
    <property type="entry name" value="TCP-1-like_intermed_sf"/>
</dbReference>
<comment type="similarity">
    <text evidence="2">Belongs to the TCP-1 chaperonin family.</text>
</comment>
<dbReference type="Proteomes" id="UP000185944">
    <property type="component" value="Unassembled WGS sequence"/>
</dbReference>
<dbReference type="SUPFAM" id="SSF52029">
    <property type="entry name" value="GroEL apical domain-like"/>
    <property type="match status" value="1"/>
</dbReference>
<reference evidence="7 8" key="1">
    <citation type="submission" date="2016-02" db="EMBL/GenBank/DDBJ databases">
        <title>Discovery of a natural microsporidian pathogen with a broad tissue tropism in Caenorhabditis elegans.</title>
        <authorList>
            <person name="Luallen R.J."/>
            <person name="Reinke A.W."/>
            <person name="Tong L."/>
            <person name="Botts M.R."/>
            <person name="Felix M.-A."/>
            <person name="Troemel E.R."/>
        </authorList>
    </citation>
    <scope>NUCLEOTIDE SEQUENCE [LARGE SCALE GENOMIC DNA]</scope>
    <source>
        <strain evidence="7 8">JUm2807</strain>
    </source>
</reference>
<keyword evidence="5" id="KW-0067">ATP-binding</keyword>
<evidence type="ECO:0000256" key="3">
    <source>
        <dbReference type="ARBA" id="ARBA00011381"/>
    </source>
</evidence>
<dbReference type="GO" id="GO:0140662">
    <property type="term" value="F:ATP-dependent protein folding chaperone"/>
    <property type="evidence" value="ECO:0007669"/>
    <property type="project" value="InterPro"/>
</dbReference>
<comment type="caution">
    <text evidence="7">The sequence shown here is derived from an EMBL/GenBank/DDBJ whole genome shotgun (WGS) entry which is preliminary data.</text>
</comment>
<dbReference type="RefSeq" id="XP_067544396.1">
    <property type="nucleotide sequence ID" value="XM_067688299.1"/>
</dbReference>
<dbReference type="AlphaFoldDB" id="A0A177ED50"/>
<evidence type="ECO:0000313" key="8">
    <source>
        <dbReference type="Proteomes" id="UP000185944"/>
    </source>
</evidence>
<dbReference type="GeneID" id="93647231"/>
<dbReference type="Pfam" id="PF00118">
    <property type="entry name" value="Cpn60_TCP1"/>
    <property type="match status" value="1"/>
</dbReference>
<evidence type="ECO:0000256" key="6">
    <source>
        <dbReference type="ARBA" id="ARBA00023186"/>
    </source>
</evidence>
<dbReference type="Gene3D" id="3.30.260.10">
    <property type="entry name" value="TCP-1-like chaperonin intermediate domain"/>
    <property type="match status" value="1"/>
</dbReference>
<dbReference type="SUPFAM" id="SSF54849">
    <property type="entry name" value="GroEL-intermediate domain like"/>
    <property type="match status" value="1"/>
</dbReference>
<dbReference type="STRING" id="1805483.A0A177ED50"/>
<dbReference type="InterPro" id="IPR027413">
    <property type="entry name" value="GROEL-like_equatorial_sf"/>
</dbReference>